<accession>A0A0W0U368</accession>
<name>A0A0W0U368_9GAMM</name>
<organism evidence="1 2">
    <name type="scientific">Legionella geestiana</name>
    <dbReference type="NCBI Taxonomy" id="45065"/>
    <lineage>
        <taxon>Bacteria</taxon>
        <taxon>Pseudomonadati</taxon>
        <taxon>Pseudomonadota</taxon>
        <taxon>Gammaproteobacteria</taxon>
        <taxon>Legionellales</taxon>
        <taxon>Legionellaceae</taxon>
        <taxon>Legionella</taxon>
    </lineage>
</organism>
<comment type="caution">
    <text evidence="1">The sequence shown here is derived from an EMBL/GenBank/DDBJ whole genome shotgun (WGS) entry which is preliminary data.</text>
</comment>
<protein>
    <submittedName>
        <fullName evidence="1">Uncharacterized protein</fullName>
    </submittedName>
</protein>
<evidence type="ECO:0000313" key="1">
    <source>
        <dbReference type="EMBL" id="KTD02368.1"/>
    </source>
</evidence>
<dbReference type="AlphaFoldDB" id="A0A0W0U368"/>
<evidence type="ECO:0000313" key="2">
    <source>
        <dbReference type="Proteomes" id="UP000054785"/>
    </source>
</evidence>
<gene>
    <name evidence="1" type="ORF">Lgee_0697</name>
</gene>
<sequence>MTIERALEETLHLQDGDILILETPYEDATMDDMFPLNMRRFTPAHSMLWIAGSDRPVAHAVREGYRQPGTRLTNLPEGRGMVFRFAGEEDVSQRAAAIMKNWSLSSKIRTREEHLAAWPPSFWQERHARDMRNFYSNPDAAVSGPAMPYPEPRAEDDLRNLMHNPELTVMGDEGLRRAIKFASRSNNSSPHAPSRGQRCTPVIIAAWQAAVLQPITRPGIKGENSFKDYKGKSFDEWADAVLIPGWRETPVGRQLLEARATGDYTLLFPAPFAVDQRYSTPGAFHRALKASNFINVGAFSSFKGRLECQNNHHTVVNEEASSTSRPGSSS</sequence>
<dbReference type="Proteomes" id="UP000054785">
    <property type="component" value="Unassembled WGS sequence"/>
</dbReference>
<dbReference type="RefSeq" id="WP_028385876.1">
    <property type="nucleotide sequence ID" value="NZ_CAAAHN010000009.1"/>
</dbReference>
<reference evidence="1 2" key="1">
    <citation type="submission" date="2015-11" db="EMBL/GenBank/DDBJ databases">
        <title>Genomic analysis of 38 Legionella species identifies large and diverse effector repertoires.</title>
        <authorList>
            <person name="Burstein D."/>
            <person name="Amaro F."/>
            <person name="Zusman T."/>
            <person name="Lifshitz Z."/>
            <person name="Cohen O."/>
            <person name="Gilbert J.A."/>
            <person name="Pupko T."/>
            <person name="Shuman H.A."/>
            <person name="Segal G."/>
        </authorList>
    </citation>
    <scope>NUCLEOTIDE SEQUENCE [LARGE SCALE GENOMIC DNA]</scope>
    <source>
        <strain evidence="1 2">ATCC 49504</strain>
    </source>
</reference>
<keyword evidence="2" id="KW-1185">Reference proteome</keyword>
<proteinExistence type="predicted"/>
<dbReference type="EMBL" id="LNYC01000020">
    <property type="protein sequence ID" value="KTD02368.1"/>
    <property type="molecule type" value="Genomic_DNA"/>
</dbReference>
<dbReference type="PATRIC" id="fig|45065.4.peg.741"/>